<reference evidence="2" key="1">
    <citation type="submission" date="2022-12" db="EMBL/GenBank/DDBJ databases">
        <authorList>
            <person name="Petersen C."/>
        </authorList>
    </citation>
    <scope>NUCLEOTIDE SEQUENCE</scope>
    <source>
        <strain evidence="2">IBT 21472</strain>
    </source>
</reference>
<dbReference type="Proteomes" id="UP001147746">
    <property type="component" value="Unassembled WGS sequence"/>
</dbReference>
<keyword evidence="3" id="KW-1185">Reference proteome</keyword>
<comment type="caution">
    <text evidence="2">The sequence shown here is derived from an EMBL/GenBank/DDBJ whole genome shotgun (WGS) entry which is preliminary data.</text>
</comment>
<dbReference type="GO" id="GO:0000184">
    <property type="term" value="P:nuclear-transcribed mRNA catabolic process, nonsense-mediated decay"/>
    <property type="evidence" value="ECO:0007669"/>
    <property type="project" value="TreeGrafter"/>
</dbReference>
<evidence type="ECO:0000256" key="1">
    <source>
        <dbReference type="SAM" id="MobiDB-lite"/>
    </source>
</evidence>
<dbReference type="Gene3D" id="1.25.40.10">
    <property type="entry name" value="Tetratricopeptide repeat domain"/>
    <property type="match status" value="1"/>
</dbReference>
<dbReference type="InterPro" id="IPR011990">
    <property type="entry name" value="TPR-like_helical_dom_sf"/>
</dbReference>
<name>A0A9W9Q1X6_9EURO</name>
<accession>A0A9W9Q1X6</accession>
<evidence type="ECO:0000313" key="3">
    <source>
        <dbReference type="Proteomes" id="UP001147746"/>
    </source>
</evidence>
<gene>
    <name evidence="2" type="ORF">N7476_005065</name>
</gene>
<proteinExistence type="predicted"/>
<sequence length="743" mass="84266">MSAGNTRTRRKDELDVYYWNLANNALQIEEEQCRYQRESKRELLTEDWDALLQSHSKLLSDYLHEVQYAQQLQNFEECAKFLGRMLLNGIQPVLDRLLQKLPEKSEDMIKYIDFACEQMFKIVQPAPKSTANWSECLGCLGYYRAQVGGRTENERPVWRAYSEYHLNQAANISPGCGEIQHYIGKLAYEDEPKQLFHYIKSLVCVSPSETARNTIGLFFDVYRPPSMISAFIGSHRLLFTNKVKEEFSAFTKEFMGLLRQGMEFLDQRGQQLVYITCCNLASMFEYGNPDAAMCLAFSLKREPAQGSPLKLSQNAHLGSKLAFDTLSILLQKSANVATWPGIHTYLAFIWSLSGLPPILKQVESLIPWGEIVGFLNNLQKEITVIRKTKHVASWSLEQGATRQLPEDFLIHGQQWSLGYYTPRFFDHASSEAAREGPSEVHQRRLRLSTVGKDIAKRTKRMKFEEGVFYAPDDRLVNGEALDTMDTAPTSLISNKLSRHQLVLVFAYSCLRYSSSPQNDNRAQMTDLLQIKKEDWESPVEPHTATVWNDIHHILAQVDQTSPPPPPSELHQQLVDILFSWTQILRGPPSTDSPNALAKPLRQGTSMVPLCSSLSIFLQSQNRFAPSLDNMTILDMAQQLNKSKLFAGKLSSDTLKAVILSFDDILYGGNRSGTKSTLDRLSGRRAIPIDATAGRKRDSKAIEKNSCTETRPPQKRHIPNFDPKIKFAIKKRPTNKCGFGSANH</sequence>
<dbReference type="InterPro" id="IPR045153">
    <property type="entry name" value="Est1/Ebs1-like"/>
</dbReference>
<dbReference type="SUPFAM" id="SSF48452">
    <property type="entry name" value="TPR-like"/>
    <property type="match status" value="1"/>
</dbReference>
<dbReference type="GO" id="GO:0042162">
    <property type="term" value="F:telomeric DNA binding"/>
    <property type="evidence" value="ECO:0007669"/>
    <property type="project" value="TreeGrafter"/>
</dbReference>
<organism evidence="2 3">
    <name type="scientific">Penicillium atrosanguineum</name>
    <dbReference type="NCBI Taxonomy" id="1132637"/>
    <lineage>
        <taxon>Eukaryota</taxon>
        <taxon>Fungi</taxon>
        <taxon>Dikarya</taxon>
        <taxon>Ascomycota</taxon>
        <taxon>Pezizomycotina</taxon>
        <taxon>Eurotiomycetes</taxon>
        <taxon>Eurotiomycetidae</taxon>
        <taxon>Eurotiales</taxon>
        <taxon>Aspergillaceae</taxon>
        <taxon>Penicillium</taxon>
    </lineage>
</organism>
<dbReference type="GO" id="GO:0070034">
    <property type="term" value="F:telomerase RNA binding"/>
    <property type="evidence" value="ECO:0007669"/>
    <property type="project" value="TreeGrafter"/>
</dbReference>
<dbReference type="GO" id="GO:0005697">
    <property type="term" value="C:telomerase holoenzyme complex"/>
    <property type="evidence" value="ECO:0007669"/>
    <property type="project" value="TreeGrafter"/>
</dbReference>
<dbReference type="PANTHER" id="PTHR15696">
    <property type="entry name" value="SMG-7 SUPPRESSOR WITH MORPHOLOGICAL EFFECT ON GENITALIA PROTEIN 7"/>
    <property type="match status" value="1"/>
</dbReference>
<feature type="compositionally biased region" description="Basic and acidic residues" evidence="1">
    <location>
        <begin position="693"/>
        <end position="702"/>
    </location>
</feature>
<dbReference type="PANTHER" id="PTHR15696:SF0">
    <property type="entry name" value="TELOMERASE-BINDING PROTEIN EST1A"/>
    <property type="match status" value="1"/>
</dbReference>
<protein>
    <submittedName>
        <fullName evidence="2">Uncharacterized protein</fullName>
    </submittedName>
</protein>
<evidence type="ECO:0000313" key="2">
    <source>
        <dbReference type="EMBL" id="KAJ5318645.1"/>
    </source>
</evidence>
<dbReference type="EMBL" id="JAPZBO010000004">
    <property type="protein sequence ID" value="KAJ5318645.1"/>
    <property type="molecule type" value="Genomic_DNA"/>
</dbReference>
<dbReference type="AlphaFoldDB" id="A0A9W9Q1X6"/>
<reference evidence="2" key="2">
    <citation type="journal article" date="2023" name="IMA Fungus">
        <title>Comparative genomic study of the Penicillium genus elucidates a diverse pangenome and 15 lateral gene transfer events.</title>
        <authorList>
            <person name="Petersen C."/>
            <person name="Sorensen T."/>
            <person name="Nielsen M.R."/>
            <person name="Sondergaard T.E."/>
            <person name="Sorensen J.L."/>
            <person name="Fitzpatrick D.A."/>
            <person name="Frisvad J.C."/>
            <person name="Nielsen K.L."/>
        </authorList>
    </citation>
    <scope>NUCLEOTIDE SEQUENCE</scope>
    <source>
        <strain evidence="2">IBT 21472</strain>
    </source>
</reference>
<feature type="region of interest" description="Disordered" evidence="1">
    <location>
        <begin position="693"/>
        <end position="719"/>
    </location>
</feature>